<feature type="domain" description="Pellino FHA" evidence="4">
    <location>
        <begin position="190"/>
        <end position="292"/>
    </location>
</feature>
<dbReference type="Pfam" id="PF20723">
    <property type="entry name" value="Pellino_RING"/>
    <property type="match status" value="1"/>
</dbReference>
<reference evidence="6 7" key="1">
    <citation type="submission" date="2015-01" db="EMBL/GenBank/DDBJ databases">
        <title>Evolution of Trichinella species and genotypes.</title>
        <authorList>
            <person name="Korhonen P.K."/>
            <person name="Edoardo P."/>
            <person name="Giuseppe L.R."/>
            <person name="Gasser R.B."/>
        </authorList>
    </citation>
    <scope>NUCLEOTIDE SEQUENCE [LARGE SCALE GENOMIC DNA]</scope>
    <source>
        <strain evidence="6">ISS588</strain>
    </source>
</reference>
<proteinExistence type="inferred from homology"/>
<accession>A0A0V1IX66</accession>
<dbReference type="InterPro" id="IPR048335">
    <property type="entry name" value="Pellino_RING"/>
</dbReference>
<dbReference type="PANTHER" id="PTHR12098:SF2">
    <property type="entry name" value="PROTEIN PELLINO"/>
    <property type="match status" value="1"/>
</dbReference>
<dbReference type="PIRSF" id="PIRSF038886">
    <property type="entry name" value="Pellino"/>
    <property type="match status" value="1"/>
</dbReference>
<keyword evidence="3" id="KW-1133">Transmembrane helix</keyword>
<gene>
    <name evidence="6" type="primary">Pli</name>
    <name evidence="6" type="ORF">T4B_9143</name>
</gene>
<dbReference type="EMBL" id="JYDS01000072">
    <property type="protein sequence ID" value="KRZ27337.1"/>
    <property type="molecule type" value="Genomic_DNA"/>
</dbReference>
<protein>
    <submittedName>
        <fullName evidence="6">Protein pellino</fullName>
    </submittedName>
</protein>
<evidence type="ECO:0000313" key="7">
    <source>
        <dbReference type="Proteomes" id="UP000054805"/>
    </source>
</evidence>
<dbReference type="InterPro" id="IPR048334">
    <property type="entry name" value="Pellino_FHA"/>
</dbReference>
<keyword evidence="7" id="KW-1185">Reference proteome</keyword>
<feature type="domain" description="Pellino RING" evidence="5">
    <location>
        <begin position="298"/>
        <end position="439"/>
    </location>
</feature>
<comment type="caution">
    <text evidence="6">The sequence shown here is derived from an EMBL/GenBank/DDBJ whole genome shotgun (WGS) entry which is preliminary data.</text>
</comment>
<evidence type="ECO:0000256" key="1">
    <source>
        <dbReference type="ARBA" id="ARBA00005639"/>
    </source>
</evidence>
<evidence type="ECO:0000259" key="5">
    <source>
        <dbReference type="Pfam" id="PF20723"/>
    </source>
</evidence>
<keyword evidence="3" id="KW-0812">Transmembrane</keyword>
<evidence type="ECO:0000256" key="2">
    <source>
        <dbReference type="ARBA" id="ARBA00022553"/>
    </source>
</evidence>
<evidence type="ECO:0000259" key="4">
    <source>
        <dbReference type="Pfam" id="PF04710"/>
    </source>
</evidence>
<dbReference type="GO" id="GO:0000209">
    <property type="term" value="P:protein polyubiquitination"/>
    <property type="evidence" value="ECO:0007669"/>
    <property type="project" value="InterPro"/>
</dbReference>
<dbReference type="PANTHER" id="PTHR12098">
    <property type="entry name" value="E3 UBIQUITIN-PROTEIN LIGASE PELLINO-RELATED"/>
    <property type="match status" value="1"/>
</dbReference>
<feature type="domain" description="Pellino FHA" evidence="4">
    <location>
        <begin position="10"/>
        <end position="164"/>
    </location>
</feature>
<evidence type="ECO:0000256" key="3">
    <source>
        <dbReference type="SAM" id="Phobius"/>
    </source>
</evidence>
<evidence type="ECO:0000313" key="6">
    <source>
        <dbReference type="EMBL" id="KRZ27337.1"/>
    </source>
</evidence>
<dbReference type="Pfam" id="PF04710">
    <property type="entry name" value="Pellino_FHA"/>
    <property type="match status" value="2"/>
</dbReference>
<keyword evidence="2" id="KW-0597">Phosphoprotein</keyword>
<organism evidence="6 7">
    <name type="scientific">Trichinella pseudospiralis</name>
    <name type="common">Parasitic roundworm</name>
    <dbReference type="NCBI Taxonomy" id="6337"/>
    <lineage>
        <taxon>Eukaryota</taxon>
        <taxon>Metazoa</taxon>
        <taxon>Ecdysozoa</taxon>
        <taxon>Nematoda</taxon>
        <taxon>Enoplea</taxon>
        <taxon>Dorylaimia</taxon>
        <taxon>Trichinellida</taxon>
        <taxon>Trichinellidae</taxon>
        <taxon>Trichinella</taxon>
    </lineage>
</organism>
<dbReference type="GO" id="GO:0061630">
    <property type="term" value="F:ubiquitin protein ligase activity"/>
    <property type="evidence" value="ECO:0007669"/>
    <property type="project" value="InterPro"/>
</dbReference>
<feature type="transmembrane region" description="Helical" evidence="3">
    <location>
        <begin position="161"/>
        <end position="186"/>
    </location>
</feature>
<comment type="similarity">
    <text evidence="1">Belongs to the pellino family.</text>
</comment>
<dbReference type="Proteomes" id="UP000054805">
    <property type="component" value="Unassembled WGS sequence"/>
</dbReference>
<keyword evidence="3" id="KW-0472">Membrane</keyword>
<dbReference type="InterPro" id="IPR006800">
    <property type="entry name" value="Pellino_fam"/>
</dbReference>
<sequence>MAEIAETGEKYGELIVLGYNGLNAMMKNRACRSKFELLKRDTPNGIAKSRHYVVGNARHYQQKKRLHSVMYTLNRHQMVVVEYVPDNKTDMFQIGRSSEEQIDFTVMDTWLGRSFLNSGIRNGDNPPQSTISRYACRILIHRKPPYEARVYAAGFDSCRNIFLGVCIYYCFFFLKLLRIAIVKCFLETFYFKERATKWRKESGELDGLTTNGILILHPQKSPESSLYAWYEVSVDGDLFALRPTRSTPHRGEKVETQSNVLQDGTLIDLCGATLLYRTSYGLAESPTSAELEGILNQLNAGRPQCPVNLNTLIIPKQKSVLPDSPEKQPYVYLTCGHVQGYHSWGHSRETLMHICPICKTESSDIVQLCMGMEPAFHLDSGKLDHAFIPCGHMASSKTVRYWSRIPLPHGTSSFHPVCPFCTVLLSPKKPFVKLIFQDNCF</sequence>
<dbReference type="AlphaFoldDB" id="A0A0V1IX66"/>
<name>A0A0V1IX66_TRIPS</name>
<dbReference type="GO" id="GO:0008592">
    <property type="term" value="P:regulation of Toll signaling pathway"/>
    <property type="evidence" value="ECO:0007669"/>
    <property type="project" value="InterPro"/>
</dbReference>